<proteinExistence type="predicted"/>
<accession>A0ABY4S9I1</accession>
<name>A0ABY4S9I1_AQUTE</name>
<dbReference type="RefSeq" id="WP_250196937.1">
    <property type="nucleotide sequence ID" value="NZ_CP097636.1"/>
</dbReference>
<reference evidence="1" key="1">
    <citation type="submission" date="2022-05" db="EMBL/GenBank/DDBJ databases">
        <title>An RpoN-dependent PEP-CTERM gene is involved in floc formation of an Aquincola tertiaricarbonis strain.</title>
        <authorList>
            <person name="Qiu D."/>
            <person name="Xia M."/>
        </authorList>
    </citation>
    <scope>NUCLEOTIDE SEQUENCE</scope>
    <source>
        <strain evidence="1">RN12</strain>
    </source>
</reference>
<protein>
    <submittedName>
        <fullName evidence="1">Uncharacterized protein</fullName>
    </submittedName>
</protein>
<dbReference type="EMBL" id="CP097636">
    <property type="protein sequence ID" value="URI08717.1"/>
    <property type="molecule type" value="Genomic_DNA"/>
</dbReference>
<evidence type="ECO:0000313" key="1">
    <source>
        <dbReference type="EMBL" id="URI08717.1"/>
    </source>
</evidence>
<evidence type="ECO:0000313" key="2">
    <source>
        <dbReference type="Proteomes" id="UP001056201"/>
    </source>
</evidence>
<sequence>MFEPHITKDDLPLSFGSFKPTGHVVVVFPEDATADQLAQSLREHGVEEADIVRLTPEEVVERFKPLLPEASGASGFGSEIQSMRQMYLLALEGHGLMIIRVRDDEVQERVAQAARQGRATLAKKYGMLTIEELI</sequence>
<keyword evidence="2" id="KW-1185">Reference proteome</keyword>
<gene>
    <name evidence="1" type="ORF">MW290_24380</name>
</gene>
<organism evidence="1 2">
    <name type="scientific">Aquincola tertiaricarbonis</name>
    <dbReference type="NCBI Taxonomy" id="391953"/>
    <lineage>
        <taxon>Bacteria</taxon>
        <taxon>Pseudomonadati</taxon>
        <taxon>Pseudomonadota</taxon>
        <taxon>Betaproteobacteria</taxon>
        <taxon>Burkholderiales</taxon>
        <taxon>Sphaerotilaceae</taxon>
        <taxon>Aquincola</taxon>
    </lineage>
</organism>
<dbReference type="Proteomes" id="UP001056201">
    <property type="component" value="Chromosome 2"/>
</dbReference>